<comment type="subcellular location">
    <subcellularLocation>
        <location evidence="1">Golgi apparatus membrane</location>
        <topology evidence="1">Single-pass membrane protein</topology>
    </subcellularLocation>
</comment>
<keyword evidence="3 6" id="KW-1133">Transmembrane helix</keyword>
<keyword evidence="5 6" id="KW-0472">Membrane</keyword>
<proteinExistence type="predicted"/>
<protein>
    <recommendedName>
        <fullName evidence="9">Polysaccharide biosynthesis domain-containing protein</fullName>
    </recommendedName>
</protein>
<evidence type="ECO:0000256" key="3">
    <source>
        <dbReference type="ARBA" id="ARBA00022989"/>
    </source>
</evidence>
<evidence type="ECO:0000256" key="2">
    <source>
        <dbReference type="ARBA" id="ARBA00022692"/>
    </source>
</evidence>
<evidence type="ECO:0000256" key="6">
    <source>
        <dbReference type="SAM" id="Phobius"/>
    </source>
</evidence>
<accession>A0ABR2C0I6</accession>
<organism evidence="7 8">
    <name type="scientific">Hibiscus sabdariffa</name>
    <name type="common">roselle</name>
    <dbReference type="NCBI Taxonomy" id="183260"/>
    <lineage>
        <taxon>Eukaryota</taxon>
        <taxon>Viridiplantae</taxon>
        <taxon>Streptophyta</taxon>
        <taxon>Embryophyta</taxon>
        <taxon>Tracheophyta</taxon>
        <taxon>Spermatophyta</taxon>
        <taxon>Magnoliopsida</taxon>
        <taxon>eudicotyledons</taxon>
        <taxon>Gunneridae</taxon>
        <taxon>Pentapetalae</taxon>
        <taxon>rosids</taxon>
        <taxon>malvids</taxon>
        <taxon>Malvales</taxon>
        <taxon>Malvaceae</taxon>
        <taxon>Malvoideae</taxon>
        <taxon>Hibiscus</taxon>
    </lineage>
</organism>
<evidence type="ECO:0000256" key="1">
    <source>
        <dbReference type="ARBA" id="ARBA00004194"/>
    </source>
</evidence>
<dbReference type="NCBIfam" id="TIGR01627">
    <property type="entry name" value="A_thal_3515"/>
    <property type="match status" value="1"/>
</dbReference>
<sequence>MIRDEHVRDRQFPVDGRRFSLVAIAGLIAGVILISGLIKTGDDSLLCSIAKSRSQPVNGFSDMETQLRALVHYATSAIVPQQNYDEISVTYDVLRHRNPCNFLVFGLGYDSPMWDALNPRGKTVFLEEDQKWVDNVLKGAPNLHAHAVKYRTKLKEADALLNHYRTQPSCFPSNAYLRGNDQCKLALTDFPDEFYNTEWDLIMIDAPRGWFAEAPGMMAAIFSAAVMARNRKGAGVTHVFLHDVDRKVEKLYATEFLCKKYLVKSAGRLWHFEIPAANKTTSHDGSRFC</sequence>
<name>A0ABR2C0I6_9ROSI</name>
<dbReference type="Proteomes" id="UP001472677">
    <property type="component" value="Unassembled WGS sequence"/>
</dbReference>
<dbReference type="InterPro" id="IPR006514">
    <property type="entry name" value="IRX15/GXM/AGM"/>
</dbReference>
<reference evidence="7 8" key="1">
    <citation type="journal article" date="2024" name="G3 (Bethesda)">
        <title>Genome assembly of Hibiscus sabdariffa L. provides insights into metabolisms of medicinal natural products.</title>
        <authorList>
            <person name="Kim T."/>
        </authorList>
    </citation>
    <scope>NUCLEOTIDE SEQUENCE [LARGE SCALE GENOMIC DNA]</scope>
    <source>
        <strain evidence="7">TK-2024</strain>
        <tissue evidence="7">Old leaves</tissue>
    </source>
</reference>
<dbReference type="EMBL" id="JBBPBM010000071">
    <property type="protein sequence ID" value="KAK8512772.1"/>
    <property type="molecule type" value="Genomic_DNA"/>
</dbReference>
<evidence type="ECO:0000313" key="7">
    <source>
        <dbReference type="EMBL" id="KAK8512772.1"/>
    </source>
</evidence>
<keyword evidence="4" id="KW-0333">Golgi apparatus</keyword>
<dbReference type="PANTHER" id="PTHR31444">
    <property type="entry name" value="OS11G0490100 PROTEIN"/>
    <property type="match status" value="1"/>
</dbReference>
<keyword evidence="2 6" id="KW-0812">Transmembrane</keyword>
<evidence type="ECO:0000256" key="5">
    <source>
        <dbReference type="ARBA" id="ARBA00023136"/>
    </source>
</evidence>
<comment type="caution">
    <text evidence="7">The sequence shown here is derived from an EMBL/GenBank/DDBJ whole genome shotgun (WGS) entry which is preliminary data.</text>
</comment>
<gene>
    <name evidence="7" type="ORF">V6N12_030188</name>
</gene>
<feature type="transmembrane region" description="Helical" evidence="6">
    <location>
        <begin position="21"/>
        <end position="38"/>
    </location>
</feature>
<keyword evidence="8" id="KW-1185">Reference proteome</keyword>
<evidence type="ECO:0000313" key="8">
    <source>
        <dbReference type="Proteomes" id="UP001472677"/>
    </source>
</evidence>
<evidence type="ECO:0000256" key="4">
    <source>
        <dbReference type="ARBA" id="ARBA00023034"/>
    </source>
</evidence>
<evidence type="ECO:0008006" key="9">
    <source>
        <dbReference type="Google" id="ProtNLM"/>
    </source>
</evidence>
<dbReference type="Pfam" id="PF21729">
    <property type="entry name" value="IRX15_IRX15L_GXM"/>
    <property type="match status" value="1"/>
</dbReference>